<reference evidence="2 3" key="1">
    <citation type="submission" date="2014-02" db="EMBL/GenBank/DDBJ databases">
        <title>The small core and large imbalanced accessory genome model reveals a collaborative survival strategy of Sorangium cellulosum strains in nature.</title>
        <authorList>
            <person name="Han K."/>
            <person name="Peng R."/>
            <person name="Blom J."/>
            <person name="Li Y.-Z."/>
        </authorList>
    </citation>
    <scope>NUCLEOTIDE SEQUENCE [LARGE SCALE GENOMIC DNA]</scope>
    <source>
        <strain evidence="2 3">So0007-03</strain>
    </source>
</reference>
<feature type="compositionally biased region" description="Low complexity" evidence="1">
    <location>
        <begin position="149"/>
        <end position="161"/>
    </location>
</feature>
<organism evidence="2 3">
    <name type="scientific">Sorangium cellulosum</name>
    <name type="common">Polyangium cellulosum</name>
    <dbReference type="NCBI Taxonomy" id="56"/>
    <lineage>
        <taxon>Bacteria</taxon>
        <taxon>Pseudomonadati</taxon>
        <taxon>Myxococcota</taxon>
        <taxon>Polyangia</taxon>
        <taxon>Polyangiales</taxon>
        <taxon>Polyangiaceae</taxon>
        <taxon>Sorangium</taxon>
    </lineage>
</organism>
<proteinExistence type="predicted"/>
<dbReference type="EMBL" id="JEME01000108">
    <property type="protein sequence ID" value="KYG11186.1"/>
    <property type="molecule type" value="Genomic_DNA"/>
</dbReference>
<evidence type="ECO:0000256" key="1">
    <source>
        <dbReference type="SAM" id="MobiDB-lite"/>
    </source>
</evidence>
<comment type="caution">
    <text evidence="2">The sequence shown here is derived from an EMBL/GenBank/DDBJ whole genome shotgun (WGS) entry which is preliminary data.</text>
</comment>
<evidence type="ECO:0000313" key="3">
    <source>
        <dbReference type="Proteomes" id="UP000075502"/>
    </source>
</evidence>
<name>A0A150U2U2_SORCE</name>
<dbReference type="AlphaFoldDB" id="A0A150U2U2"/>
<feature type="compositionally biased region" description="Gly residues" evidence="1">
    <location>
        <begin position="282"/>
        <end position="300"/>
    </location>
</feature>
<gene>
    <name evidence="2" type="ORF">BE21_58125</name>
</gene>
<accession>A0A150U2U2</accession>
<feature type="region of interest" description="Disordered" evidence="1">
    <location>
        <begin position="282"/>
        <end position="301"/>
    </location>
</feature>
<feature type="compositionally biased region" description="Gly residues" evidence="1">
    <location>
        <begin position="408"/>
        <end position="428"/>
    </location>
</feature>
<feature type="compositionally biased region" description="Gly residues" evidence="1">
    <location>
        <begin position="325"/>
        <end position="335"/>
    </location>
</feature>
<feature type="compositionally biased region" description="Polar residues" evidence="1">
    <location>
        <begin position="1"/>
        <end position="11"/>
    </location>
</feature>
<feature type="compositionally biased region" description="Gly residues" evidence="1">
    <location>
        <begin position="372"/>
        <end position="395"/>
    </location>
</feature>
<protein>
    <recommendedName>
        <fullName evidence="4">PE-PGRS family protein</fullName>
    </recommendedName>
</protein>
<feature type="region of interest" description="Disordered" evidence="1">
    <location>
        <begin position="1"/>
        <end position="20"/>
    </location>
</feature>
<dbReference type="Proteomes" id="UP000075502">
    <property type="component" value="Unassembled WGS sequence"/>
</dbReference>
<feature type="region of interest" description="Disordered" evidence="1">
    <location>
        <begin position="307"/>
        <end position="335"/>
    </location>
</feature>
<evidence type="ECO:0008006" key="4">
    <source>
        <dbReference type="Google" id="ProtNLM"/>
    </source>
</evidence>
<sequence>MSARSDASNEAGTKEKPLSSLQKAVNLAKEKGIGRVYACAGDGEDFNEAVKVPGGVALYGGLDCKRGWKWVGDKAKTRLTAGKGVIPLTMSGLPGTVHIEDLHVVAQSTGQQDADGAGLSSIAAVAHSTSVELVRCVLEAGLAASGADGAAHTGTAAQGTPGEAGGTACSAGRDVDVRGGPTVTNECGTPDDAGDDSWGGKGGNGTVNTGDRGEDGRPILTVTKDAENGGFGHNGIHDCAPGRPGNVLNDGVPGTAASGSPGVDATGIGEISLNGYAGVSGGDGGRGAPGQGGGGGGGERGVYTATENRYCPGGRPGDEQRRAGAAGGSGGAGGCGGRGGRGGLPGGSSVALISLDAALSFEDVTLKAGNGGNGGNGGLGQPGGPGGAGGTGGKTPDGSTGLRAACDGGTGGTGGTGGKGGGGQGGHSVGIAFRGTPPSIEGITAIELGDAGTGGQGSAANGSGAPGMASNTLAFNASQP</sequence>
<feature type="compositionally biased region" description="Polar residues" evidence="1">
    <location>
        <begin position="471"/>
        <end position="480"/>
    </location>
</feature>
<feature type="compositionally biased region" description="Low complexity" evidence="1">
    <location>
        <begin position="458"/>
        <end position="470"/>
    </location>
</feature>
<evidence type="ECO:0000313" key="2">
    <source>
        <dbReference type="EMBL" id="KYG11186.1"/>
    </source>
</evidence>
<feature type="region of interest" description="Disordered" evidence="1">
    <location>
        <begin position="372"/>
        <end position="480"/>
    </location>
</feature>
<feature type="region of interest" description="Disordered" evidence="1">
    <location>
        <begin position="149"/>
        <end position="216"/>
    </location>
</feature>